<keyword evidence="2" id="KW-1185">Reference proteome</keyword>
<dbReference type="RefSeq" id="WP_358353953.1">
    <property type="nucleotide sequence ID" value="NZ_JBEZFP010000033.1"/>
</dbReference>
<sequence>MPELDPVLDAWLIDPAAPPTARPLDAPAEPAETHLLSAQEPGAGGGRVLVTADTLHASAFALQALRAEVQADAQAAVNATADEAVFRGLELAKALEQVQKRWGEKLAHLTSTMDEYVGKLHDNANKWKQADDGNATTLTVI</sequence>
<reference evidence="1 2" key="1">
    <citation type="submission" date="2024-06" db="EMBL/GenBank/DDBJ databases">
        <title>The Natural Products Discovery Center: Release of the First 8490 Sequenced Strains for Exploring Actinobacteria Biosynthetic Diversity.</title>
        <authorList>
            <person name="Kalkreuter E."/>
            <person name="Kautsar S.A."/>
            <person name="Yang D."/>
            <person name="Bader C.D."/>
            <person name="Teijaro C.N."/>
            <person name="Fluegel L."/>
            <person name="Davis C.M."/>
            <person name="Simpson J.R."/>
            <person name="Lauterbach L."/>
            <person name="Steele A.D."/>
            <person name="Gui C."/>
            <person name="Meng S."/>
            <person name="Li G."/>
            <person name="Viehrig K."/>
            <person name="Ye F."/>
            <person name="Su P."/>
            <person name="Kiefer A.F."/>
            <person name="Nichols A."/>
            <person name="Cepeda A.J."/>
            <person name="Yan W."/>
            <person name="Fan B."/>
            <person name="Jiang Y."/>
            <person name="Adhikari A."/>
            <person name="Zheng C.-J."/>
            <person name="Schuster L."/>
            <person name="Cowan T.M."/>
            <person name="Smanski M.J."/>
            <person name="Chevrette M.G."/>
            <person name="De Carvalho L.P.S."/>
            <person name="Shen B."/>
        </authorList>
    </citation>
    <scope>NUCLEOTIDE SEQUENCE [LARGE SCALE GENOMIC DNA]</scope>
    <source>
        <strain evidence="1 2">NPDC048946</strain>
    </source>
</reference>
<dbReference type="EMBL" id="JBEZFP010000033">
    <property type="protein sequence ID" value="MEU8134900.1"/>
    <property type="molecule type" value="Genomic_DNA"/>
</dbReference>
<comment type="caution">
    <text evidence="1">The sequence shown here is derived from an EMBL/GenBank/DDBJ whole genome shotgun (WGS) entry which is preliminary data.</text>
</comment>
<evidence type="ECO:0008006" key="3">
    <source>
        <dbReference type="Google" id="ProtNLM"/>
    </source>
</evidence>
<organism evidence="1 2">
    <name type="scientific">Streptodolium elevatio</name>
    <dbReference type="NCBI Taxonomy" id="3157996"/>
    <lineage>
        <taxon>Bacteria</taxon>
        <taxon>Bacillati</taxon>
        <taxon>Actinomycetota</taxon>
        <taxon>Actinomycetes</taxon>
        <taxon>Kitasatosporales</taxon>
        <taxon>Streptomycetaceae</taxon>
        <taxon>Streptodolium</taxon>
    </lineage>
</organism>
<proteinExistence type="predicted"/>
<evidence type="ECO:0000313" key="2">
    <source>
        <dbReference type="Proteomes" id="UP001551482"/>
    </source>
</evidence>
<evidence type="ECO:0000313" key="1">
    <source>
        <dbReference type="EMBL" id="MEU8134900.1"/>
    </source>
</evidence>
<dbReference type="Proteomes" id="UP001551482">
    <property type="component" value="Unassembled WGS sequence"/>
</dbReference>
<gene>
    <name evidence="1" type="ORF">AB0C36_15445</name>
</gene>
<accession>A0ABV3DGL7</accession>
<protein>
    <recommendedName>
        <fullName evidence="3">Biogenesis of lysosome-related organelles complex 1 subunit 1</fullName>
    </recommendedName>
</protein>
<name>A0ABV3DGL7_9ACTN</name>